<dbReference type="Proteomes" id="UP000030635">
    <property type="component" value="Chromosome"/>
</dbReference>
<evidence type="ECO:0000259" key="6">
    <source>
        <dbReference type="PROSITE" id="PS50045"/>
    </source>
</evidence>
<dbReference type="Gene3D" id="3.40.50.510">
    <property type="entry name" value="Phosphotransferase system, mannose-type IIA component"/>
    <property type="match status" value="1"/>
</dbReference>
<dbReference type="eggNOG" id="COG3933">
    <property type="taxonomic scope" value="Bacteria"/>
</dbReference>
<dbReference type="PANTHER" id="PTHR32071">
    <property type="entry name" value="TRANSCRIPTIONAL REGULATORY PROTEIN"/>
    <property type="match status" value="1"/>
</dbReference>
<keyword evidence="3" id="KW-0418">Kinase</keyword>
<gene>
    <name evidence="9" type="ORF">U729_1576</name>
</gene>
<dbReference type="SUPFAM" id="SSF63520">
    <property type="entry name" value="PTS-regulatory domain, PRD"/>
    <property type="match status" value="2"/>
</dbReference>
<feature type="domain" description="PRD" evidence="8">
    <location>
        <begin position="806"/>
        <end position="909"/>
    </location>
</feature>
<reference evidence="9 10" key="1">
    <citation type="journal article" date="2015" name="Infect. Genet. Evol.">
        <title>Genomic sequences of six botulinum neurotoxin-producing strains representing three clostridial species illustrate the mobility and diversity of botulinum neurotoxin genes.</title>
        <authorList>
            <person name="Smith T.J."/>
            <person name="Hill K.K."/>
            <person name="Xie G."/>
            <person name="Foley B.T."/>
            <person name="Williamson C.H."/>
            <person name="Foster J.T."/>
            <person name="Johnson S.L."/>
            <person name="Chertkov O."/>
            <person name="Teshima H."/>
            <person name="Gibbons H.S."/>
            <person name="Johnsky L.A."/>
            <person name="Karavis M.A."/>
            <person name="Smith L.A."/>
        </authorList>
    </citation>
    <scope>NUCLEOTIDE SEQUENCE [LARGE SCALE GENOMIC DNA]</scope>
    <source>
        <strain evidence="9">Sullivan</strain>
    </source>
</reference>
<dbReference type="RefSeq" id="WP_039313336.1">
    <property type="nucleotide sequence ID" value="NZ_CP006905.1"/>
</dbReference>
<accession>A0A0A7FTJ5</accession>
<dbReference type="PROSITE" id="PS00676">
    <property type="entry name" value="SIGMA54_INTERACT_2"/>
    <property type="match status" value="1"/>
</dbReference>
<keyword evidence="1" id="KW-0808">Transferase</keyword>
<dbReference type="InterPro" id="IPR036388">
    <property type="entry name" value="WH-like_DNA-bd_sf"/>
</dbReference>
<sequence>MSKINEVYEALLSLQKEEGKGITASELSNYMKLDRANISRYLNKLFNEGKVTKEEGRPVKYSANIDIIKEKEIISLDNKSKENQSENSLDMMVGANHSLQVPIQQAKAAMMYPPRGLHTLILGETGVGKSMFAELMYQFAKEDNLISKEAPFIRFNCADYADNPQLVIAQIFGVKKGAYTGADKDKDGLLKKANGGIMFLDEIHRLTPQGQEMLFTYIDKGYFRPLGDTDNPVFSDAQIIAATTEDPKSYLLKTFTRRIPMTITLPSLKERSASERYHLLEQFIKAESHRLGESIYFNKNALISFLLYDCPNNIGQLKSDIQLACAKAFLNYKANKKEFIIVELSDIHQRVSKGLMKLQDHRKEIDELLGNVGDVLRFSYNDDNIINLIEEEENVKGEYFYDIIENKLEYLKRKGMEEQEINQIINIDIESYFKKYIRDLPEEVRKEEITKIVSEDIANMVEEILDMASKKLKRHYDEKVYFGLALHLQGSLERIKQGNEIYHPKLNFIRVQYADEFMIAMEAAKKLDDKFNVQVPLDEIGYLTMFLAAKPYELDEKKDEKVGVLVIMHGHATASSMVEVANKLIGEDHVVGLDMPLSMKAEKMYEVAKNKVKELNKGKGVLLLVDMGSLTNFGQMIKDETYINVKTIDMVSTLTVIEAGRKALNGRGLDEIYKACQEISRFGVKSEKPAKIQKEKLILTTCFTGEGSAKKIREFIVNGINNKNVKVKSLNILEKEAFIKEIEVLSKDYIILAIVGTVNLNVHGIPFISVTDLLAGNGLSELENIISREEDFQKISISIDSQLDDVDGEYLVKLIRDAIYEMQESLGVKISHEVFVGMVIHICFLIEKILKGENRKKFDKLNEFRSEKGREFILISQSLRKLELNYDIKITDDDLAYIVRMFLENVISV</sequence>
<keyword evidence="4" id="KW-0067">ATP-binding</keyword>
<dbReference type="InterPro" id="IPR036634">
    <property type="entry name" value="PRD_sf"/>
</dbReference>
<dbReference type="InterPro" id="IPR033887">
    <property type="entry name" value="PTS_IIA_man"/>
</dbReference>
<dbReference type="Gene3D" id="3.40.50.300">
    <property type="entry name" value="P-loop containing nucleotide triphosphate hydrolases"/>
    <property type="match status" value="1"/>
</dbReference>
<dbReference type="eggNOG" id="COG1221">
    <property type="taxonomic scope" value="Bacteria"/>
</dbReference>
<keyword evidence="10" id="KW-1185">Reference proteome</keyword>
<dbReference type="KEGG" id="cbv:U729_1576"/>
<feature type="domain" description="PTS EIIA type-4" evidence="7">
    <location>
        <begin position="561"/>
        <end position="684"/>
    </location>
</feature>
<dbReference type="STRING" id="1561.NPD11_1436"/>
<dbReference type="SUPFAM" id="SSF46785">
    <property type="entry name" value="Winged helix' DNA-binding domain"/>
    <property type="match status" value="1"/>
</dbReference>
<proteinExistence type="predicted"/>
<feature type="domain" description="Sigma-54 factor interaction" evidence="6">
    <location>
        <begin position="92"/>
        <end position="326"/>
    </location>
</feature>
<evidence type="ECO:0000256" key="5">
    <source>
        <dbReference type="ARBA" id="ARBA00023125"/>
    </source>
</evidence>
<dbReference type="CDD" id="cd00006">
    <property type="entry name" value="PTS_IIA_man"/>
    <property type="match status" value="1"/>
</dbReference>
<evidence type="ECO:0000259" key="7">
    <source>
        <dbReference type="PROSITE" id="PS51096"/>
    </source>
</evidence>
<dbReference type="PANTHER" id="PTHR32071:SF38">
    <property type="entry name" value="PSP OPERON TRANSCRIPTIONAL ACTIVATOR"/>
    <property type="match status" value="1"/>
</dbReference>
<dbReference type="InterPro" id="IPR036662">
    <property type="entry name" value="PTS_EIIA_man-typ_sf"/>
</dbReference>
<dbReference type="OrthoDB" id="9765164at2"/>
<evidence type="ECO:0000256" key="4">
    <source>
        <dbReference type="ARBA" id="ARBA00022840"/>
    </source>
</evidence>
<dbReference type="Gene3D" id="1.10.10.10">
    <property type="entry name" value="Winged helix-like DNA-binding domain superfamily/Winged helix DNA-binding domain"/>
    <property type="match status" value="1"/>
</dbReference>
<dbReference type="GO" id="GO:0009401">
    <property type="term" value="P:phosphoenolpyruvate-dependent sugar phosphotransferase system"/>
    <property type="evidence" value="ECO:0007669"/>
    <property type="project" value="InterPro"/>
</dbReference>
<dbReference type="InterPro" id="IPR027417">
    <property type="entry name" value="P-loop_NTPase"/>
</dbReference>
<protein>
    <submittedName>
        <fullName evidence="9">Uncharacterized protein</fullName>
    </submittedName>
</protein>
<dbReference type="InterPro" id="IPR011991">
    <property type="entry name" value="ArsR-like_HTH"/>
</dbReference>
<dbReference type="AlphaFoldDB" id="A0A0A7FTJ5"/>
<dbReference type="InterPro" id="IPR003593">
    <property type="entry name" value="AAA+_ATPase"/>
</dbReference>
<dbReference type="Pfam" id="PF00874">
    <property type="entry name" value="PRD"/>
    <property type="match status" value="2"/>
</dbReference>
<dbReference type="PROSITE" id="PS51096">
    <property type="entry name" value="PTS_EIIA_TYPE_4"/>
    <property type="match status" value="1"/>
</dbReference>
<dbReference type="HOGENOM" id="CLU_014204_1_1_9"/>
<dbReference type="CDD" id="cd00009">
    <property type="entry name" value="AAA"/>
    <property type="match status" value="1"/>
</dbReference>
<evidence type="ECO:0000313" key="10">
    <source>
        <dbReference type="Proteomes" id="UP000030635"/>
    </source>
</evidence>
<evidence type="ECO:0000256" key="2">
    <source>
        <dbReference type="ARBA" id="ARBA00022741"/>
    </source>
</evidence>
<dbReference type="EMBL" id="CP006905">
    <property type="protein sequence ID" value="AIY82858.1"/>
    <property type="molecule type" value="Genomic_DNA"/>
</dbReference>
<dbReference type="GO" id="GO:0016020">
    <property type="term" value="C:membrane"/>
    <property type="evidence" value="ECO:0007669"/>
    <property type="project" value="InterPro"/>
</dbReference>
<keyword evidence="5" id="KW-0238">DNA-binding</keyword>
<evidence type="ECO:0000256" key="1">
    <source>
        <dbReference type="ARBA" id="ARBA00022679"/>
    </source>
</evidence>
<dbReference type="InterPro" id="IPR004701">
    <property type="entry name" value="PTS_EIIA_man-typ"/>
</dbReference>
<dbReference type="SUPFAM" id="SSF52540">
    <property type="entry name" value="P-loop containing nucleoside triphosphate hydrolases"/>
    <property type="match status" value="1"/>
</dbReference>
<dbReference type="InterPro" id="IPR036390">
    <property type="entry name" value="WH_DNA-bd_sf"/>
</dbReference>
<dbReference type="Pfam" id="PF03610">
    <property type="entry name" value="EIIA-man"/>
    <property type="match status" value="1"/>
</dbReference>
<name>A0A0A7FTJ5_9CLOT</name>
<dbReference type="GO" id="GO:0016301">
    <property type="term" value="F:kinase activity"/>
    <property type="evidence" value="ECO:0007669"/>
    <property type="project" value="UniProtKB-KW"/>
</dbReference>
<dbReference type="InterPro" id="IPR025943">
    <property type="entry name" value="Sigma_54_int_dom_ATP-bd_2"/>
</dbReference>
<dbReference type="Pfam" id="PF01978">
    <property type="entry name" value="TrmB"/>
    <property type="match status" value="1"/>
</dbReference>
<evidence type="ECO:0000313" key="9">
    <source>
        <dbReference type="EMBL" id="AIY82858.1"/>
    </source>
</evidence>
<evidence type="ECO:0000256" key="3">
    <source>
        <dbReference type="ARBA" id="ARBA00022777"/>
    </source>
</evidence>
<dbReference type="CDD" id="cd00090">
    <property type="entry name" value="HTH_ARSR"/>
    <property type="match status" value="1"/>
</dbReference>
<dbReference type="InterPro" id="IPR011608">
    <property type="entry name" value="PRD"/>
</dbReference>
<dbReference type="Gene3D" id="1.10.1790.10">
    <property type="entry name" value="PRD domain"/>
    <property type="match status" value="2"/>
</dbReference>
<dbReference type="GO" id="GO:0005524">
    <property type="term" value="F:ATP binding"/>
    <property type="evidence" value="ECO:0007669"/>
    <property type="project" value="UniProtKB-KW"/>
</dbReference>
<feature type="domain" description="PRD" evidence="8">
    <location>
        <begin position="452"/>
        <end position="557"/>
    </location>
</feature>
<keyword evidence="2" id="KW-0547">Nucleotide-binding</keyword>
<dbReference type="Pfam" id="PF00158">
    <property type="entry name" value="Sigma54_activat"/>
    <property type="match status" value="1"/>
</dbReference>
<dbReference type="GO" id="GO:0006355">
    <property type="term" value="P:regulation of DNA-templated transcription"/>
    <property type="evidence" value="ECO:0007669"/>
    <property type="project" value="InterPro"/>
</dbReference>
<dbReference type="PROSITE" id="PS50045">
    <property type="entry name" value="SIGMA54_INTERACT_4"/>
    <property type="match status" value="1"/>
</dbReference>
<organism evidence="9 10">
    <name type="scientific">Clostridium baratii str. Sullivan</name>
    <dbReference type="NCBI Taxonomy" id="1415775"/>
    <lineage>
        <taxon>Bacteria</taxon>
        <taxon>Bacillati</taxon>
        <taxon>Bacillota</taxon>
        <taxon>Clostridia</taxon>
        <taxon>Eubacteriales</taxon>
        <taxon>Clostridiaceae</taxon>
        <taxon>Clostridium</taxon>
    </lineage>
</organism>
<dbReference type="GO" id="GO:0003677">
    <property type="term" value="F:DNA binding"/>
    <property type="evidence" value="ECO:0007669"/>
    <property type="project" value="UniProtKB-KW"/>
</dbReference>
<dbReference type="PROSITE" id="PS51372">
    <property type="entry name" value="PRD_2"/>
    <property type="match status" value="2"/>
</dbReference>
<dbReference type="InterPro" id="IPR002831">
    <property type="entry name" value="Tscrpt_reg_TrmB_N"/>
</dbReference>
<dbReference type="SMART" id="SM00382">
    <property type="entry name" value="AAA"/>
    <property type="match status" value="1"/>
</dbReference>
<dbReference type="InterPro" id="IPR002078">
    <property type="entry name" value="Sigma_54_int"/>
</dbReference>
<evidence type="ECO:0000259" key="8">
    <source>
        <dbReference type="PROSITE" id="PS51372"/>
    </source>
</evidence>
<dbReference type="SUPFAM" id="SSF53062">
    <property type="entry name" value="PTS system fructose IIA component-like"/>
    <property type="match status" value="1"/>
</dbReference>